<keyword evidence="1" id="KW-0479">Metal-binding</keyword>
<feature type="chain" id="PRO_5046048084" evidence="3">
    <location>
        <begin position="23"/>
        <end position="472"/>
    </location>
</feature>
<name>A0ABW6A1N1_9BACT</name>
<dbReference type="InterPro" id="IPR012334">
    <property type="entry name" value="Pectin_lyas_fold"/>
</dbReference>
<organism evidence="4 5">
    <name type="scientific">Terrimonas rubra</name>
    <dbReference type="NCBI Taxonomy" id="1035890"/>
    <lineage>
        <taxon>Bacteria</taxon>
        <taxon>Pseudomonadati</taxon>
        <taxon>Bacteroidota</taxon>
        <taxon>Chitinophagia</taxon>
        <taxon>Chitinophagales</taxon>
        <taxon>Chitinophagaceae</taxon>
        <taxon>Terrimonas</taxon>
    </lineage>
</organism>
<dbReference type="Gene3D" id="2.160.20.10">
    <property type="entry name" value="Single-stranded right-handed beta-helix, Pectin lyase-like"/>
    <property type="match status" value="1"/>
</dbReference>
<dbReference type="PANTHER" id="PTHR42970">
    <property type="entry name" value="PECTATE LYASE C-RELATED"/>
    <property type="match status" value="1"/>
</dbReference>
<evidence type="ECO:0000256" key="3">
    <source>
        <dbReference type="SAM" id="SignalP"/>
    </source>
</evidence>
<dbReference type="SUPFAM" id="SSF51126">
    <property type="entry name" value="Pectin lyase-like"/>
    <property type="match status" value="1"/>
</dbReference>
<comment type="caution">
    <text evidence="4">The sequence shown here is derived from an EMBL/GenBank/DDBJ whole genome shotgun (WGS) entry which is preliminary data.</text>
</comment>
<evidence type="ECO:0000256" key="1">
    <source>
        <dbReference type="ARBA" id="ARBA00022723"/>
    </source>
</evidence>
<gene>
    <name evidence="4" type="ORF">ACFS6H_03125</name>
</gene>
<evidence type="ECO:0000313" key="4">
    <source>
        <dbReference type="EMBL" id="MFD2918687.1"/>
    </source>
</evidence>
<proteinExistence type="predicted"/>
<dbReference type="InterPro" id="IPR052063">
    <property type="entry name" value="Polysaccharide_Lyase_1"/>
</dbReference>
<reference evidence="5" key="1">
    <citation type="journal article" date="2019" name="Int. J. Syst. Evol. Microbiol.">
        <title>The Global Catalogue of Microorganisms (GCM) 10K type strain sequencing project: providing services to taxonomists for standard genome sequencing and annotation.</title>
        <authorList>
            <consortium name="The Broad Institute Genomics Platform"/>
            <consortium name="The Broad Institute Genome Sequencing Center for Infectious Disease"/>
            <person name="Wu L."/>
            <person name="Ma J."/>
        </authorList>
    </citation>
    <scope>NUCLEOTIDE SEQUENCE [LARGE SCALE GENOMIC DNA]</scope>
    <source>
        <strain evidence="5">KCTC 23299</strain>
    </source>
</reference>
<sequence length="472" mass="52072">MYTKVLAPVLFAILIVANNVNAQAVTDAFPGAEGFGRYTTGGRGGRVIKVTNLNDAGEGSLRAAVEAKGARIVVFEVSGNIELRSRLYFLHDSITVAGQTAPGDGITVTHYPVLVKANNVIIRFMRFRMGDAAKQEGDPIGGTLQKNILVDHCSVSWSTDECLSFYNNDSLTVQWCIISESLRASVHFKGAHGYGAIWGGKYASFHHNLLAHHDSRNPRLGERAGSAYALTDLTDMRNNVIYNWGHNSTYGAEAMNVNIVNNYYKPGPASINRDRIFSPDKNKFPDKEVYNTWGKFYIDGNVVEGSDASTKDNWGNGVYKHFHSSYGTVTDSERVHMRMKAPHNINNNTVTYPAKKAYEQVLQYAGASYRRDVVDKRIVEETRTGTFSTKGSRGSKNGIIDSHLDAGGWPVLQSAPALKDTDGDGMPDEWEIKNKLDPFKANANGRDLSDVYDNIEVYINGLVKEIMAKQVL</sequence>
<accession>A0ABW6A1N1</accession>
<evidence type="ECO:0000313" key="5">
    <source>
        <dbReference type="Proteomes" id="UP001597511"/>
    </source>
</evidence>
<feature type="signal peptide" evidence="3">
    <location>
        <begin position="1"/>
        <end position="22"/>
    </location>
</feature>
<dbReference type="GO" id="GO:0016829">
    <property type="term" value="F:lyase activity"/>
    <property type="evidence" value="ECO:0007669"/>
    <property type="project" value="UniProtKB-KW"/>
</dbReference>
<dbReference type="Proteomes" id="UP001597511">
    <property type="component" value="Unassembled WGS sequence"/>
</dbReference>
<dbReference type="PANTHER" id="PTHR42970:SF1">
    <property type="entry name" value="PECTATE LYASE C-RELATED"/>
    <property type="match status" value="1"/>
</dbReference>
<evidence type="ECO:0000256" key="2">
    <source>
        <dbReference type="ARBA" id="ARBA00023180"/>
    </source>
</evidence>
<protein>
    <submittedName>
        <fullName evidence="4">Pectate lyase</fullName>
    </submittedName>
</protein>
<keyword evidence="2" id="KW-0325">Glycoprotein</keyword>
<dbReference type="InterPro" id="IPR011050">
    <property type="entry name" value="Pectin_lyase_fold/virulence"/>
</dbReference>
<keyword evidence="4" id="KW-0456">Lyase</keyword>
<dbReference type="EMBL" id="JBHUOZ010000001">
    <property type="protein sequence ID" value="MFD2918687.1"/>
    <property type="molecule type" value="Genomic_DNA"/>
</dbReference>
<dbReference type="RefSeq" id="WP_386095124.1">
    <property type="nucleotide sequence ID" value="NZ_JBHUOZ010000001.1"/>
</dbReference>
<keyword evidence="5" id="KW-1185">Reference proteome</keyword>
<keyword evidence="3" id="KW-0732">Signal</keyword>